<evidence type="ECO:0000313" key="4">
    <source>
        <dbReference type="Proteomes" id="UP000312032"/>
    </source>
</evidence>
<keyword evidence="3" id="KW-0670">Pyruvate</keyword>
<dbReference type="Gene3D" id="3.30.1050.20">
    <property type="match status" value="1"/>
</dbReference>
<dbReference type="GO" id="GO:0016853">
    <property type="term" value="F:isomerase activity"/>
    <property type="evidence" value="ECO:0007669"/>
    <property type="project" value="UniProtKB-KW"/>
</dbReference>
<dbReference type="NCBIfam" id="TIGR03083">
    <property type="entry name" value="maleylpyruvate isomerase family mycothiol-dependent enzyme"/>
    <property type="match status" value="1"/>
</dbReference>
<organism evidence="3 4">
    <name type="scientific">Corynebacterium tapiri</name>
    <dbReference type="NCBI Taxonomy" id="1448266"/>
    <lineage>
        <taxon>Bacteria</taxon>
        <taxon>Bacillati</taxon>
        <taxon>Actinomycetota</taxon>
        <taxon>Actinomycetes</taxon>
        <taxon>Mycobacteriales</taxon>
        <taxon>Corynebacteriaceae</taxon>
        <taxon>Corynebacterium</taxon>
    </lineage>
</organism>
<dbReference type="InterPro" id="IPR036527">
    <property type="entry name" value="SCP2_sterol-bd_dom_sf"/>
</dbReference>
<dbReference type="GO" id="GO:0046872">
    <property type="term" value="F:metal ion binding"/>
    <property type="evidence" value="ECO:0007669"/>
    <property type="project" value="InterPro"/>
</dbReference>
<dbReference type="Gene3D" id="1.20.120.450">
    <property type="entry name" value="dinb family like domain"/>
    <property type="match status" value="1"/>
</dbReference>
<protein>
    <submittedName>
        <fullName evidence="3">Maleylpyruvate isomerase family mycothiol-dependent enzyme</fullName>
    </submittedName>
</protein>
<reference evidence="3 4" key="1">
    <citation type="submission" date="2019-06" db="EMBL/GenBank/DDBJ databases">
        <authorList>
            <person name="Li J."/>
        </authorList>
    </citation>
    <scope>NUCLEOTIDE SEQUENCE [LARGE SCALE GENOMIC DNA]</scope>
    <source>
        <strain evidence="3 4">LMG 28165</strain>
    </source>
</reference>
<dbReference type="InterPro" id="IPR024344">
    <property type="entry name" value="MDMPI_metal-binding"/>
</dbReference>
<sequence length="242" mass="26747">MTSFHDLSLEQRLDLVRRGTALYSGQLSSIDNEDFSEPTLLDGWDRATLIAHVAYNANALVNLVNWATTGVKTPMYASPEARNEEIAHGATLRPDALRNLHDHTLVRLDVAWRDAPETAFSHTVTTAQGREVDMAETFWMRAREVWIHSVDLDVDATFSDIPDVILRTLLPEILGKWAKSDTGHGLVLLNTDTGEKLAVHEGEEDTVITGSLPGLVRWASGRGDRGVTTQDGSTTPTPPRWL</sequence>
<proteinExistence type="predicted"/>
<dbReference type="RefSeq" id="WP_139464463.1">
    <property type="nucleotide sequence ID" value="NZ_VDHJ01000001.1"/>
</dbReference>
<accession>A0A5C4U6C9</accession>
<dbReference type="SUPFAM" id="SSF55718">
    <property type="entry name" value="SCP-like"/>
    <property type="match status" value="1"/>
</dbReference>
<evidence type="ECO:0000259" key="2">
    <source>
        <dbReference type="Pfam" id="PF11716"/>
    </source>
</evidence>
<dbReference type="SUPFAM" id="SSF109854">
    <property type="entry name" value="DinB/YfiT-like putative metalloenzymes"/>
    <property type="match status" value="1"/>
</dbReference>
<dbReference type="AlphaFoldDB" id="A0A5C4U6C9"/>
<evidence type="ECO:0000313" key="3">
    <source>
        <dbReference type="EMBL" id="TNM00465.1"/>
    </source>
</evidence>
<name>A0A5C4U6C9_9CORY</name>
<feature type="region of interest" description="Disordered" evidence="1">
    <location>
        <begin position="219"/>
        <end position="242"/>
    </location>
</feature>
<keyword evidence="4" id="KW-1185">Reference proteome</keyword>
<comment type="caution">
    <text evidence="3">The sequence shown here is derived from an EMBL/GenBank/DDBJ whole genome shotgun (WGS) entry which is preliminary data.</text>
</comment>
<dbReference type="Pfam" id="PF11716">
    <property type="entry name" value="MDMPI_N"/>
    <property type="match status" value="1"/>
</dbReference>
<keyword evidence="3" id="KW-0413">Isomerase</keyword>
<dbReference type="InterPro" id="IPR034660">
    <property type="entry name" value="DinB/YfiT-like"/>
</dbReference>
<dbReference type="OrthoDB" id="5118203at2"/>
<dbReference type="InterPro" id="IPR017517">
    <property type="entry name" value="Maleyloyr_isom"/>
</dbReference>
<dbReference type="Proteomes" id="UP000312032">
    <property type="component" value="Unassembled WGS sequence"/>
</dbReference>
<evidence type="ECO:0000256" key="1">
    <source>
        <dbReference type="SAM" id="MobiDB-lite"/>
    </source>
</evidence>
<feature type="domain" description="Mycothiol-dependent maleylpyruvate isomerase metal-binding" evidence="2">
    <location>
        <begin position="24"/>
        <end position="152"/>
    </location>
</feature>
<dbReference type="EMBL" id="VDHJ01000001">
    <property type="protein sequence ID" value="TNM00465.1"/>
    <property type="molecule type" value="Genomic_DNA"/>
</dbReference>
<gene>
    <name evidence="3" type="ORF">FHE74_00500</name>
</gene>